<reference evidence="2" key="1">
    <citation type="journal article" date="2014" name="Int. J. Syst. Evol. Microbiol.">
        <title>Complete genome sequence of Corynebacterium casei LMG S-19264T (=DSM 44701T), isolated from a smear-ripened cheese.</title>
        <authorList>
            <consortium name="US DOE Joint Genome Institute (JGI-PGF)"/>
            <person name="Walter F."/>
            <person name="Albersmeier A."/>
            <person name="Kalinowski J."/>
            <person name="Ruckert C."/>
        </authorList>
    </citation>
    <scope>NUCLEOTIDE SEQUENCE</scope>
    <source>
        <strain evidence="2">CGMCC 1.15425</strain>
    </source>
</reference>
<comment type="caution">
    <text evidence="2">The sequence shown here is derived from an EMBL/GenBank/DDBJ whole genome shotgun (WGS) entry which is preliminary data.</text>
</comment>
<name>A0A917GP32_9GAMM</name>
<dbReference type="SUPFAM" id="SSF46785">
    <property type="entry name" value="Winged helix' DNA-binding domain"/>
    <property type="match status" value="1"/>
</dbReference>
<evidence type="ECO:0000313" key="2">
    <source>
        <dbReference type="EMBL" id="GGG52686.1"/>
    </source>
</evidence>
<dbReference type="PANTHER" id="PTHR33164:SF43">
    <property type="entry name" value="HTH-TYPE TRANSCRIPTIONAL REPRESSOR YETL"/>
    <property type="match status" value="1"/>
</dbReference>
<dbReference type="GO" id="GO:0006950">
    <property type="term" value="P:response to stress"/>
    <property type="evidence" value="ECO:0007669"/>
    <property type="project" value="TreeGrafter"/>
</dbReference>
<dbReference type="AlphaFoldDB" id="A0A917GP32"/>
<gene>
    <name evidence="2" type="ORF">GCM10011403_07320</name>
</gene>
<protein>
    <recommendedName>
        <fullName evidence="1">HTH marR-type domain-containing protein</fullName>
    </recommendedName>
</protein>
<dbReference type="PROSITE" id="PS50995">
    <property type="entry name" value="HTH_MARR_2"/>
    <property type="match status" value="1"/>
</dbReference>
<dbReference type="Gene3D" id="1.10.10.10">
    <property type="entry name" value="Winged helix-like DNA-binding domain superfamily/Winged helix DNA-binding domain"/>
    <property type="match status" value="1"/>
</dbReference>
<reference evidence="2" key="2">
    <citation type="submission" date="2020-09" db="EMBL/GenBank/DDBJ databases">
        <authorList>
            <person name="Sun Q."/>
            <person name="Zhou Y."/>
        </authorList>
    </citation>
    <scope>NUCLEOTIDE SEQUENCE</scope>
    <source>
        <strain evidence="2">CGMCC 1.15425</strain>
    </source>
</reference>
<feature type="domain" description="HTH marR-type" evidence="1">
    <location>
        <begin position="5"/>
        <end position="141"/>
    </location>
</feature>
<dbReference type="InterPro" id="IPR000835">
    <property type="entry name" value="HTH_MarR-typ"/>
</dbReference>
<dbReference type="InterPro" id="IPR039422">
    <property type="entry name" value="MarR/SlyA-like"/>
</dbReference>
<dbReference type="EMBL" id="BMIY01000003">
    <property type="protein sequence ID" value="GGG52686.1"/>
    <property type="molecule type" value="Genomic_DNA"/>
</dbReference>
<evidence type="ECO:0000313" key="3">
    <source>
        <dbReference type="Proteomes" id="UP000627715"/>
    </source>
</evidence>
<organism evidence="2 3">
    <name type="scientific">Pseudohongiella nitratireducens</name>
    <dbReference type="NCBI Taxonomy" id="1768907"/>
    <lineage>
        <taxon>Bacteria</taxon>
        <taxon>Pseudomonadati</taxon>
        <taxon>Pseudomonadota</taxon>
        <taxon>Gammaproteobacteria</taxon>
        <taxon>Pseudomonadales</taxon>
        <taxon>Pseudohongiellaceae</taxon>
        <taxon>Pseudohongiella</taxon>
    </lineage>
</organism>
<dbReference type="Proteomes" id="UP000627715">
    <property type="component" value="Unassembled WGS sequence"/>
</dbReference>
<dbReference type="SMART" id="SM00347">
    <property type="entry name" value="HTH_MARR"/>
    <property type="match status" value="1"/>
</dbReference>
<proteinExistence type="predicted"/>
<evidence type="ECO:0000259" key="1">
    <source>
        <dbReference type="PROSITE" id="PS50995"/>
    </source>
</evidence>
<dbReference type="GO" id="GO:0003700">
    <property type="term" value="F:DNA-binding transcription factor activity"/>
    <property type="evidence" value="ECO:0007669"/>
    <property type="project" value="InterPro"/>
</dbReference>
<keyword evidence="3" id="KW-1185">Reference proteome</keyword>
<dbReference type="InterPro" id="IPR036388">
    <property type="entry name" value="WH-like_DNA-bd_sf"/>
</dbReference>
<sequence length="141" mass="15627">MKPSRSATGIILLQAKLAARMSRKISNHLSLHGVSLTEYLALHYIASAGQPEISRILLAENLEMSASGVTRLLAPMEKNNLVERTRNPRDARQSQVRLTGPGKQVYQEASVSFQDTANDMIGELPEETASALHAWFKQMLR</sequence>
<dbReference type="Pfam" id="PF12802">
    <property type="entry name" value="MarR_2"/>
    <property type="match status" value="1"/>
</dbReference>
<dbReference type="RefSeq" id="WP_068809850.1">
    <property type="nucleotide sequence ID" value="NZ_BMIY01000003.1"/>
</dbReference>
<dbReference type="PANTHER" id="PTHR33164">
    <property type="entry name" value="TRANSCRIPTIONAL REGULATOR, MARR FAMILY"/>
    <property type="match status" value="1"/>
</dbReference>
<accession>A0A917GP32</accession>
<dbReference type="InterPro" id="IPR036390">
    <property type="entry name" value="WH_DNA-bd_sf"/>
</dbReference>
<dbReference type="OrthoDB" id="5295456at2"/>